<sequence>MTGRAGWFAAKLAATLAASSLAVLTACGSASTSISVEAPTKANDGAMLYMMIRNADKAVTAEGYQDAAAKLFGGEEADPQILSRQPIFPGRDVTVTLEETGPNGIVIYFFFTAPSGEWRVQLQKPLPSQVTIKLGAHEIERTEKR</sequence>
<name>A0A017T7T8_9BACT</name>
<reference evidence="3 4" key="1">
    <citation type="submission" date="2013-05" db="EMBL/GenBank/DDBJ databases">
        <title>Genome assembly of Chondromyces apiculatus DSM 436.</title>
        <authorList>
            <person name="Sharma G."/>
            <person name="Khatri I."/>
            <person name="Kaur C."/>
            <person name="Mayilraj S."/>
            <person name="Subramanian S."/>
        </authorList>
    </citation>
    <scope>NUCLEOTIDE SEQUENCE [LARGE SCALE GENOMIC DNA]</scope>
    <source>
        <strain evidence="3 4">DSM 436</strain>
    </source>
</reference>
<accession>A0A017T7T8</accession>
<evidence type="ECO:0000259" key="2">
    <source>
        <dbReference type="Pfam" id="PF22361"/>
    </source>
</evidence>
<evidence type="ECO:0000313" key="3">
    <source>
        <dbReference type="EMBL" id="EYF05022.1"/>
    </source>
</evidence>
<dbReference type="PROSITE" id="PS51257">
    <property type="entry name" value="PROKAR_LIPOPROTEIN"/>
    <property type="match status" value="1"/>
</dbReference>
<feature type="chain" id="PRO_5001500294" description="Type VI lipoprotein IgE-like C-terminal domain-containing protein" evidence="1">
    <location>
        <begin position="26"/>
        <end position="145"/>
    </location>
</feature>
<organism evidence="3 4">
    <name type="scientific">Chondromyces apiculatus DSM 436</name>
    <dbReference type="NCBI Taxonomy" id="1192034"/>
    <lineage>
        <taxon>Bacteria</taxon>
        <taxon>Pseudomonadati</taxon>
        <taxon>Myxococcota</taxon>
        <taxon>Polyangia</taxon>
        <taxon>Polyangiales</taxon>
        <taxon>Polyangiaceae</taxon>
        <taxon>Chondromyces</taxon>
    </lineage>
</organism>
<keyword evidence="1" id="KW-0732">Signal</keyword>
<dbReference type="eggNOG" id="ENOG502ZEXM">
    <property type="taxonomic scope" value="Bacteria"/>
</dbReference>
<gene>
    <name evidence="3" type="ORF">CAP_3612</name>
</gene>
<dbReference type="Proteomes" id="UP000019678">
    <property type="component" value="Unassembled WGS sequence"/>
</dbReference>
<feature type="signal peptide" evidence="1">
    <location>
        <begin position="1"/>
        <end position="25"/>
    </location>
</feature>
<dbReference type="RefSeq" id="WP_044242894.1">
    <property type="nucleotide sequence ID" value="NZ_ASRX01000027.1"/>
</dbReference>
<dbReference type="InterPro" id="IPR054378">
    <property type="entry name" value="IgE-like_C"/>
</dbReference>
<evidence type="ECO:0000313" key="4">
    <source>
        <dbReference type="Proteomes" id="UP000019678"/>
    </source>
</evidence>
<dbReference type="EMBL" id="ASRX01000027">
    <property type="protein sequence ID" value="EYF05022.1"/>
    <property type="molecule type" value="Genomic_DNA"/>
</dbReference>
<keyword evidence="4" id="KW-1185">Reference proteome</keyword>
<protein>
    <recommendedName>
        <fullName evidence="2">Type VI lipoprotein IgE-like C-terminal domain-containing protein</fullName>
    </recommendedName>
</protein>
<feature type="domain" description="Type VI lipoprotein IgE-like C-terminal" evidence="2">
    <location>
        <begin position="49"/>
        <end position="134"/>
    </location>
</feature>
<comment type="caution">
    <text evidence="3">The sequence shown here is derived from an EMBL/GenBank/DDBJ whole genome shotgun (WGS) entry which is preliminary data.</text>
</comment>
<dbReference type="Pfam" id="PF22361">
    <property type="entry name" value="IglE_N"/>
    <property type="match status" value="1"/>
</dbReference>
<proteinExistence type="predicted"/>
<dbReference type="AlphaFoldDB" id="A0A017T7T8"/>
<evidence type="ECO:0000256" key="1">
    <source>
        <dbReference type="SAM" id="SignalP"/>
    </source>
</evidence>
<dbReference type="OrthoDB" id="5518667at2"/>
<dbReference type="STRING" id="1192034.CAP_3612"/>